<dbReference type="Proteomes" id="UP000887579">
    <property type="component" value="Unplaced"/>
</dbReference>
<name>A0AC34FZD1_9BILA</name>
<proteinExistence type="predicted"/>
<sequence>MPPRAIVKLNVYDMYWINDYASVLGIGVYHSGVEIHGVEYAYGGHPFEFSGIFENQPGDAEELGENFKFKETQICGETDFTAYEIKKIVQQLGEDYRGDKYHLITKNCNHFSQMLVKMLTGTDIPPWINRLASMSGSIPFFERIVPAEYLTPVALQQSLEENNKKPEEPVTMNYPVEDAQEALEGHPNTSKNSSNFSGISNGSSSIAGKSRRSSKEDSSLFNGSRSTPTSARSAPSSSGLTKLWNSIKSIGADTIPAVAVTATNSTPNTPPPIPPPPKFSNETTSKIYPKLPASNETTVSSNGIHHPPTPVSSISTSSTQSSHSSVSTAISSTPNNSKYAQPNGICKTAPSNDE</sequence>
<dbReference type="WBParaSite" id="ES5_v2.g22860.t1">
    <property type="protein sequence ID" value="ES5_v2.g22860.t1"/>
    <property type="gene ID" value="ES5_v2.g22860"/>
</dbReference>
<organism evidence="1 2">
    <name type="scientific">Panagrolaimus sp. ES5</name>
    <dbReference type="NCBI Taxonomy" id="591445"/>
    <lineage>
        <taxon>Eukaryota</taxon>
        <taxon>Metazoa</taxon>
        <taxon>Ecdysozoa</taxon>
        <taxon>Nematoda</taxon>
        <taxon>Chromadorea</taxon>
        <taxon>Rhabditida</taxon>
        <taxon>Tylenchina</taxon>
        <taxon>Panagrolaimomorpha</taxon>
        <taxon>Panagrolaimoidea</taxon>
        <taxon>Panagrolaimidae</taxon>
        <taxon>Panagrolaimus</taxon>
    </lineage>
</organism>
<protein>
    <submittedName>
        <fullName evidence="2">PPPDE domain-containing protein</fullName>
    </submittedName>
</protein>
<accession>A0AC34FZD1</accession>
<reference evidence="2" key="1">
    <citation type="submission" date="2022-11" db="UniProtKB">
        <authorList>
            <consortium name="WormBaseParasite"/>
        </authorList>
    </citation>
    <scope>IDENTIFICATION</scope>
</reference>
<evidence type="ECO:0000313" key="2">
    <source>
        <dbReference type="WBParaSite" id="ES5_v2.g22860.t1"/>
    </source>
</evidence>
<evidence type="ECO:0000313" key="1">
    <source>
        <dbReference type="Proteomes" id="UP000887579"/>
    </source>
</evidence>